<feature type="region of interest" description="Disordered" evidence="1">
    <location>
        <begin position="21"/>
        <end position="75"/>
    </location>
</feature>
<feature type="signal peptide" evidence="2">
    <location>
        <begin position="1"/>
        <end position="17"/>
    </location>
</feature>
<organism evidence="3 4">
    <name type="scientific">Galleria mellonella</name>
    <name type="common">Greater wax moth</name>
    <dbReference type="NCBI Taxonomy" id="7137"/>
    <lineage>
        <taxon>Eukaryota</taxon>
        <taxon>Metazoa</taxon>
        <taxon>Ecdysozoa</taxon>
        <taxon>Arthropoda</taxon>
        <taxon>Hexapoda</taxon>
        <taxon>Insecta</taxon>
        <taxon>Pterygota</taxon>
        <taxon>Neoptera</taxon>
        <taxon>Endopterygota</taxon>
        <taxon>Lepidoptera</taxon>
        <taxon>Glossata</taxon>
        <taxon>Ditrysia</taxon>
        <taxon>Pyraloidea</taxon>
        <taxon>Pyralidae</taxon>
        <taxon>Galleriinae</taxon>
        <taxon>Galleria</taxon>
    </lineage>
</organism>
<dbReference type="GeneID" id="113521109"/>
<sequence>MKKLLSVIFLALSGVLGEAPAPYPPSGFRPAGPAFELPQRQNTPSQQYLPVDPRRPLTPNNEYGPPEEEDVSVQGLPTQEQLPIFQGSPINGQEYVGPALQTDLKNLDQSFQQSQYQQQQQRYREYARQKELETARARNNANGQATPAVPRQFVPRTTITPEPTFTTTETPSTTEALDLNEGETLEESKPQKNAKTSVEVSKQRLQEYPGEFFLSSLAQLQLQQQLVPIQQLGQLRAPLFVPPTRDVSQRQVLSGYDAQTHFAALPSVLAQRQVLQPQGVVQNQQPFQNPGVLVAQQQPTGFAPSPVQPLNQYQPVVPQVQQFPQIQAQPAFGQPQPVNPNVYGQPRPDTEDVEVQDPQLLYQQTYQPQLYQQPNIQQFPQEQQNLLLSQAQVNYPNQNQGIPNQPQSVGQQPGQFPQQGYQGQDAFLQSGLDVNQQGNGVEDDESDDQDGSTATSVATAFGTRTQPRVYTQYGAPVPVPRAQLDPNYQTTTESTAEATTDGPAVAEASAVAVDGKRRSAKLRSRRVRPVFTLDRSGHLVLAPEQN</sequence>
<feature type="compositionally biased region" description="Acidic residues" evidence="1">
    <location>
        <begin position="441"/>
        <end position="450"/>
    </location>
</feature>
<name>A0ABM3M921_GALME</name>
<gene>
    <name evidence="4" type="primary">LOC113521109</name>
</gene>
<evidence type="ECO:0000313" key="4">
    <source>
        <dbReference type="RefSeq" id="XP_052747937.1"/>
    </source>
</evidence>
<keyword evidence="3" id="KW-1185">Reference proteome</keyword>
<accession>A0ABM3M921</accession>
<reference evidence="4" key="1">
    <citation type="submission" date="2025-08" db="UniProtKB">
        <authorList>
            <consortium name="RefSeq"/>
        </authorList>
    </citation>
    <scope>IDENTIFICATION</scope>
    <source>
        <tissue evidence="4">Whole larvae</tissue>
    </source>
</reference>
<feature type="region of interest" description="Disordered" evidence="1">
    <location>
        <begin position="434"/>
        <end position="463"/>
    </location>
</feature>
<dbReference type="Proteomes" id="UP001652740">
    <property type="component" value="Unplaced"/>
</dbReference>
<protein>
    <submittedName>
        <fullName evidence="4">PAX-interacting protein 1-like</fullName>
    </submittedName>
</protein>
<dbReference type="RefSeq" id="XP_052747937.1">
    <property type="nucleotide sequence ID" value="XM_052891977.1"/>
</dbReference>
<evidence type="ECO:0000313" key="3">
    <source>
        <dbReference type="Proteomes" id="UP001652740"/>
    </source>
</evidence>
<proteinExistence type="predicted"/>
<evidence type="ECO:0000256" key="1">
    <source>
        <dbReference type="SAM" id="MobiDB-lite"/>
    </source>
</evidence>
<evidence type="ECO:0000256" key="2">
    <source>
        <dbReference type="SAM" id="SignalP"/>
    </source>
</evidence>
<keyword evidence="2" id="KW-0732">Signal</keyword>
<feature type="region of interest" description="Disordered" evidence="1">
    <location>
        <begin position="330"/>
        <end position="352"/>
    </location>
</feature>
<feature type="region of interest" description="Disordered" evidence="1">
    <location>
        <begin position="157"/>
        <end position="197"/>
    </location>
</feature>
<feature type="chain" id="PRO_5045861630" evidence="2">
    <location>
        <begin position="18"/>
        <end position="546"/>
    </location>
</feature>
<feature type="compositionally biased region" description="Polar residues" evidence="1">
    <location>
        <begin position="39"/>
        <end position="48"/>
    </location>
</feature>
<feature type="compositionally biased region" description="Polar residues" evidence="1">
    <location>
        <begin position="451"/>
        <end position="463"/>
    </location>
</feature>
<feature type="compositionally biased region" description="Low complexity" evidence="1">
    <location>
        <begin position="157"/>
        <end position="175"/>
    </location>
</feature>
<feature type="region of interest" description="Disordered" evidence="1">
    <location>
        <begin position="396"/>
        <end position="421"/>
    </location>
</feature>